<accession>L7VXF0</accession>
<sequence>MEKQDEGRRTTLPLVARTQSYADNLAHSEQSSLHTFAS</sequence>
<name>L7VXF0_9BACT</name>
<dbReference type="AlphaFoldDB" id="L7VXF0"/>
<dbReference type="EMBL" id="JX649881">
    <property type="protein sequence ID" value="AGC71753.1"/>
    <property type="molecule type" value="Genomic_DNA"/>
</dbReference>
<reference evidence="1" key="1">
    <citation type="submission" date="2012-09" db="EMBL/GenBank/DDBJ databases">
        <title>Metagenomic Characterization of a Microbial Community in Wastewater Detects High Levels of Antibiotic Resistance.</title>
        <authorList>
            <person name="Abrams M."/>
            <person name="Caldwell A."/>
            <person name="Vandaei E."/>
            <person name="Lee W."/>
            <person name="Perrott J."/>
            <person name="Khan S.Y."/>
            <person name="Ta J."/>
            <person name="Romero D."/>
            <person name="Nguyen V."/>
            <person name="Pourmand N."/>
            <person name="Ouverney C.C."/>
        </authorList>
    </citation>
    <scope>NUCLEOTIDE SEQUENCE</scope>
</reference>
<evidence type="ECO:0000313" key="1">
    <source>
        <dbReference type="EMBL" id="AGC71753.1"/>
    </source>
</evidence>
<protein>
    <submittedName>
        <fullName evidence="1">Uncharacterized protein</fullName>
    </submittedName>
</protein>
<proteinExistence type="predicted"/>
<organism evidence="1">
    <name type="scientific">uncultured bacterium A1Q1_fos_504</name>
    <dbReference type="NCBI Taxonomy" id="1256580"/>
    <lineage>
        <taxon>Bacteria</taxon>
        <taxon>environmental samples</taxon>
    </lineage>
</organism>